<keyword evidence="6 10" id="KW-0407">Ion channel</keyword>
<evidence type="ECO:0000256" key="4">
    <source>
        <dbReference type="ARBA" id="ARBA00022989"/>
    </source>
</evidence>
<keyword evidence="10" id="KW-0915">Sodium</keyword>
<dbReference type="GO" id="GO:0046872">
    <property type="term" value="F:metal ion binding"/>
    <property type="evidence" value="ECO:0007669"/>
    <property type="project" value="UniProtKB-KW"/>
</dbReference>
<evidence type="ECO:0000256" key="2">
    <source>
        <dbReference type="ARBA" id="ARBA00022475"/>
    </source>
</evidence>
<dbReference type="PANTHER" id="PTHR28259:SF1">
    <property type="entry name" value="FLUORIDE EXPORT PROTEIN 1-RELATED"/>
    <property type="match status" value="1"/>
</dbReference>
<dbReference type="RefSeq" id="WP_243011781.1">
    <property type="nucleotide sequence ID" value="NZ_JALGAR010000002.1"/>
</dbReference>
<sequence>MRNALAVFAGGIIGTALRLGIDRALPHSDTQFPISTLIINTSGAFVLGWLVAGLWTRPAVPAWLKLLLGPGVLGAFTTFSAVMVSLVSLGAASSWPLAGLYLLATLLLGFPAALLGVWLGGRIRHLPAADAGARS</sequence>
<evidence type="ECO:0000256" key="8">
    <source>
        <dbReference type="ARBA" id="ARBA00035585"/>
    </source>
</evidence>
<organism evidence="11 12">
    <name type="scientific">Cryobacterium zhongshanensis</name>
    <dbReference type="NCBI Taxonomy" id="2928153"/>
    <lineage>
        <taxon>Bacteria</taxon>
        <taxon>Bacillati</taxon>
        <taxon>Actinomycetota</taxon>
        <taxon>Actinomycetes</taxon>
        <taxon>Micrococcales</taxon>
        <taxon>Microbacteriaceae</taxon>
        <taxon>Cryobacterium</taxon>
    </lineage>
</organism>
<evidence type="ECO:0000256" key="7">
    <source>
        <dbReference type="ARBA" id="ARBA00035120"/>
    </source>
</evidence>
<keyword evidence="10" id="KW-0406">Ion transport</keyword>
<protein>
    <recommendedName>
        <fullName evidence="10">Fluoride-specific ion channel FluC</fullName>
    </recommendedName>
</protein>
<dbReference type="AlphaFoldDB" id="A0AA41QWK6"/>
<evidence type="ECO:0000256" key="3">
    <source>
        <dbReference type="ARBA" id="ARBA00022692"/>
    </source>
</evidence>
<keyword evidence="3 10" id="KW-0812">Transmembrane</keyword>
<evidence type="ECO:0000256" key="6">
    <source>
        <dbReference type="ARBA" id="ARBA00023303"/>
    </source>
</evidence>
<proteinExistence type="inferred from homology"/>
<evidence type="ECO:0000256" key="5">
    <source>
        <dbReference type="ARBA" id="ARBA00023136"/>
    </source>
</evidence>
<accession>A0AA41QWK6</accession>
<feature type="binding site" evidence="10">
    <location>
        <position position="74"/>
    </location>
    <ligand>
        <name>Na(+)</name>
        <dbReference type="ChEBI" id="CHEBI:29101"/>
        <note>structural</note>
    </ligand>
</feature>
<dbReference type="GO" id="GO:0062054">
    <property type="term" value="F:fluoride channel activity"/>
    <property type="evidence" value="ECO:0007669"/>
    <property type="project" value="UniProtKB-UniRule"/>
</dbReference>
<gene>
    <name evidence="10" type="primary">fluC</name>
    <name evidence="10" type="synonym">crcB</name>
    <name evidence="11" type="ORF">MQH31_09150</name>
</gene>
<evidence type="ECO:0000256" key="10">
    <source>
        <dbReference type="HAMAP-Rule" id="MF_00454"/>
    </source>
</evidence>
<comment type="similarity">
    <text evidence="7 10">Belongs to the fluoride channel Fluc/FEX (TC 1.A.43) family.</text>
</comment>
<feature type="transmembrane region" description="Helical" evidence="10">
    <location>
        <begin position="98"/>
        <end position="119"/>
    </location>
</feature>
<comment type="catalytic activity">
    <reaction evidence="8">
        <text>fluoride(in) = fluoride(out)</text>
        <dbReference type="Rhea" id="RHEA:76159"/>
        <dbReference type="ChEBI" id="CHEBI:17051"/>
    </reaction>
    <physiologicalReaction direction="left-to-right" evidence="8">
        <dbReference type="Rhea" id="RHEA:76160"/>
    </physiologicalReaction>
</comment>
<dbReference type="InterPro" id="IPR003691">
    <property type="entry name" value="FluC"/>
</dbReference>
<reference evidence="11" key="1">
    <citation type="submission" date="2022-03" db="EMBL/GenBank/DDBJ databases">
        <title>Cryobacterium sp. nov. strain ZS14-85, isolated from Antarctic soil.</title>
        <authorList>
            <person name="Li J."/>
            <person name="Niu G."/>
        </authorList>
    </citation>
    <scope>NUCLEOTIDE SEQUENCE</scope>
    <source>
        <strain evidence="11">ZS14-85</strain>
    </source>
</reference>
<dbReference type="HAMAP" id="MF_00454">
    <property type="entry name" value="FluC"/>
    <property type="match status" value="1"/>
</dbReference>
<keyword evidence="10" id="KW-0813">Transport</keyword>
<comment type="activity regulation">
    <text evidence="10">Na(+) is not transported, but it plays an essential structural role and its presence is essential for fluoride channel function.</text>
</comment>
<feature type="transmembrane region" description="Helical" evidence="10">
    <location>
        <begin position="67"/>
        <end position="92"/>
    </location>
</feature>
<keyword evidence="10" id="KW-0479">Metal-binding</keyword>
<evidence type="ECO:0000256" key="1">
    <source>
        <dbReference type="ARBA" id="ARBA00004651"/>
    </source>
</evidence>
<dbReference type="GO" id="GO:0005886">
    <property type="term" value="C:plasma membrane"/>
    <property type="evidence" value="ECO:0007669"/>
    <property type="project" value="UniProtKB-SubCell"/>
</dbReference>
<comment type="subcellular location">
    <subcellularLocation>
        <location evidence="1 10">Cell membrane</location>
        <topology evidence="1 10">Multi-pass membrane protein</topology>
    </subcellularLocation>
</comment>
<evidence type="ECO:0000313" key="11">
    <source>
        <dbReference type="EMBL" id="MCI4657973.1"/>
    </source>
</evidence>
<evidence type="ECO:0000256" key="9">
    <source>
        <dbReference type="ARBA" id="ARBA00049940"/>
    </source>
</evidence>
<keyword evidence="2 10" id="KW-1003">Cell membrane</keyword>
<feature type="transmembrane region" description="Helical" evidence="10">
    <location>
        <begin position="34"/>
        <end position="55"/>
    </location>
</feature>
<keyword evidence="5 10" id="KW-0472">Membrane</keyword>
<keyword evidence="12" id="KW-1185">Reference proteome</keyword>
<dbReference type="GO" id="GO:0140114">
    <property type="term" value="P:cellular detoxification of fluoride"/>
    <property type="evidence" value="ECO:0007669"/>
    <property type="project" value="UniProtKB-UniRule"/>
</dbReference>
<dbReference type="EMBL" id="JALGAR010000002">
    <property type="protein sequence ID" value="MCI4657973.1"/>
    <property type="molecule type" value="Genomic_DNA"/>
</dbReference>
<comment type="caution">
    <text evidence="11">The sequence shown here is derived from an EMBL/GenBank/DDBJ whole genome shotgun (WGS) entry which is preliminary data.</text>
</comment>
<name>A0AA41QWK6_9MICO</name>
<dbReference type="PANTHER" id="PTHR28259">
    <property type="entry name" value="FLUORIDE EXPORT PROTEIN 1-RELATED"/>
    <property type="match status" value="1"/>
</dbReference>
<evidence type="ECO:0000313" key="12">
    <source>
        <dbReference type="Proteomes" id="UP001165341"/>
    </source>
</evidence>
<feature type="binding site" evidence="10">
    <location>
        <position position="77"/>
    </location>
    <ligand>
        <name>Na(+)</name>
        <dbReference type="ChEBI" id="CHEBI:29101"/>
        <note>structural</note>
    </ligand>
</feature>
<dbReference type="Pfam" id="PF02537">
    <property type="entry name" value="CRCB"/>
    <property type="match status" value="1"/>
</dbReference>
<dbReference type="Proteomes" id="UP001165341">
    <property type="component" value="Unassembled WGS sequence"/>
</dbReference>
<keyword evidence="4 10" id="KW-1133">Transmembrane helix</keyword>
<comment type="function">
    <text evidence="9 10">Fluoride-specific ion channel. Important for reducing fluoride concentration in the cell, thus reducing its toxicity.</text>
</comment>